<reference evidence="3" key="1">
    <citation type="submission" date="2021-02" db="EMBL/GenBank/DDBJ databases">
        <authorList>
            <person name="Dougan E. K."/>
            <person name="Rhodes N."/>
            <person name="Thang M."/>
            <person name="Chan C."/>
        </authorList>
    </citation>
    <scope>NUCLEOTIDE SEQUENCE</scope>
</reference>
<evidence type="ECO:0000256" key="2">
    <source>
        <dbReference type="SAM" id="MobiDB-lite"/>
    </source>
</evidence>
<gene>
    <name evidence="3" type="primary">ARF1</name>
    <name evidence="3" type="ORF">SNEC2469_LOCUS8596</name>
</gene>
<feature type="coiled-coil region" evidence="1">
    <location>
        <begin position="706"/>
        <end position="740"/>
    </location>
</feature>
<dbReference type="Proteomes" id="UP000601435">
    <property type="component" value="Unassembled WGS sequence"/>
</dbReference>
<dbReference type="OrthoDB" id="548799at2759"/>
<proteinExistence type="predicted"/>
<evidence type="ECO:0000313" key="4">
    <source>
        <dbReference type="Proteomes" id="UP000601435"/>
    </source>
</evidence>
<comment type="caution">
    <text evidence="3">The sequence shown here is derived from an EMBL/GenBank/DDBJ whole genome shotgun (WGS) entry which is preliminary data.</text>
</comment>
<dbReference type="EMBL" id="CAJNJA010014125">
    <property type="protein sequence ID" value="CAE7336188.1"/>
    <property type="molecule type" value="Genomic_DNA"/>
</dbReference>
<sequence>MSSQELVEHKSKLFLTSIKDPKRLQSAVGNLWSAWLAVVATLSLKFAQTTAYALAIAEMLKYPVTRYTAPVLAYSLGPDLVKWVDVIIDSVLKAILILIVWIFAKMRKKTLPHWSAAGIFQERSRKHPPKPEVFELGLTSADRGSRSARLKHDLAVLVGRGGDTAHRFAQGLKEDEDEDEDDDDDEDEDDADEDDPRGIFEQKLAGNIFSEATTKQSLSAKPALVVEPIESTPNEAVKLASSIREDSLRVPAEETLCRTLPSASASARRQGKRADLASQLREHTLCRARREMRSKRSASVQTAAVYDSGHQVDKSQLKSAVGPKNMELTRQWEISSDRRACEDSSEIQLEDHSWGEIIVQGTRDCQDVRIKTTDPADPQGAVAMQPRQLPDAEMRPDSRNAGVENIISNQIQYPHSQEVPVEAVRAPSSAEQIRMRVAAPAVHGLPSRAPAARGCDKLAQNRPGHDLAFVPQHVPEHRHGLYDVSVIQALRRKATRQAGGTIEPRTVVVDDSREQLDAPGSHKAQDDDVLDPASHTQTVGFDEARTATLTTGEPAAEERPLESRHENDRHFLMADSPASVGCFQELREKLSPTQIPSGHAERKEAVQDDGCSVAYSQAEAQTEPKGFASDSDAVASPLSQASAAVRELPPLPPYRPLPRLEATETGIPAKTGPLAKELEERFYGSLQVLDSVQEQLSVVDLLASQRVLQQEQRSALEKALEEERQALLEAQASQEQHLQQALDWLEKQRTEQLAALLQQAQFSELELARRKAAFDEELAAKEKLRQEAEAFERETLQREREELEKQKAFLFAL</sequence>
<feature type="coiled-coil region" evidence="1">
    <location>
        <begin position="774"/>
        <end position="813"/>
    </location>
</feature>
<organism evidence="3 4">
    <name type="scientific">Symbiodinium necroappetens</name>
    <dbReference type="NCBI Taxonomy" id="1628268"/>
    <lineage>
        <taxon>Eukaryota</taxon>
        <taxon>Sar</taxon>
        <taxon>Alveolata</taxon>
        <taxon>Dinophyceae</taxon>
        <taxon>Suessiales</taxon>
        <taxon>Symbiodiniaceae</taxon>
        <taxon>Symbiodinium</taxon>
    </lineage>
</organism>
<evidence type="ECO:0000256" key="1">
    <source>
        <dbReference type="SAM" id="Coils"/>
    </source>
</evidence>
<feature type="region of interest" description="Disordered" evidence="2">
    <location>
        <begin position="169"/>
        <end position="199"/>
    </location>
</feature>
<protein>
    <submittedName>
        <fullName evidence="3">ARF1 protein</fullName>
    </submittedName>
</protein>
<name>A0A812PJ98_9DINO</name>
<dbReference type="AlphaFoldDB" id="A0A812PJ98"/>
<feature type="non-terminal residue" evidence="3">
    <location>
        <position position="1"/>
    </location>
</feature>
<accession>A0A812PJ98</accession>
<keyword evidence="1" id="KW-0175">Coiled coil</keyword>
<feature type="region of interest" description="Disordered" evidence="2">
    <location>
        <begin position="497"/>
        <end position="564"/>
    </location>
</feature>
<evidence type="ECO:0000313" key="3">
    <source>
        <dbReference type="EMBL" id="CAE7336188.1"/>
    </source>
</evidence>
<feature type="compositionally biased region" description="Acidic residues" evidence="2">
    <location>
        <begin position="174"/>
        <end position="195"/>
    </location>
</feature>
<keyword evidence="4" id="KW-1185">Reference proteome</keyword>